<gene>
    <name evidence="1" type="ORF">BS47DRAFT_1299698</name>
</gene>
<dbReference type="OrthoDB" id="693357at2759"/>
<proteinExistence type="predicted"/>
<evidence type="ECO:0000313" key="1">
    <source>
        <dbReference type="EMBL" id="KAF9510827.1"/>
    </source>
</evidence>
<protein>
    <submittedName>
        <fullName evidence="1">Uncharacterized protein</fullName>
    </submittedName>
</protein>
<organism evidence="1 2">
    <name type="scientific">Hydnum rufescens UP504</name>
    <dbReference type="NCBI Taxonomy" id="1448309"/>
    <lineage>
        <taxon>Eukaryota</taxon>
        <taxon>Fungi</taxon>
        <taxon>Dikarya</taxon>
        <taxon>Basidiomycota</taxon>
        <taxon>Agaricomycotina</taxon>
        <taxon>Agaricomycetes</taxon>
        <taxon>Cantharellales</taxon>
        <taxon>Hydnaceae</taxon>
        <taxon>Hydnum</taxon>
    </lineage>
</organism>
<dbReference type="EMBL" id="MU129009">
    <property type="protein sequence ID" value="KAF9510827.1"/>
    <property type="molecule type" value="Genomic_DNA"/>
</dbReference>
<dbReference type="AlphaFoldDB" id="A0A9P6ASD5"/>
<name>A0A9P6ASD5_9AGAM</name>
<reference evidence="1" key="1">
    <citation type="journal article" date="2020" name="Nat. Commun.">
        <title>Large-scale genome sequencing of mycorrhizal fungi provides insights into the early evolution of symbiotic traits.</title>
        <authorList>
            <person name="Miyauchi S."/>
            <person name="Kiss E."/>
            <person name="Kuo A."/>
            <person name="Drula E."/>
            <person name="Kohler A."/>
            <person name="Sanchez-Garcia M."/>
            <person name="Morin E."/>
            <person name="Andreopoulos B."/>
            <person name="Barry K.W."/>
            <person name="Bonito G."/>
            <person name="Buee M."/>
            <person name="Carver A."/>
            <person name="Chen C."/>
            <person name="Cichocki N."/>
            <person name="Clum A."/>
            <person name="Culley D."/>
            <person name="Crous P.W."/>
            <person name="Fauchery L."/>
            <person name="Girlanda M."/>
            <person name="Hayes R.D."/>
            <person name="Keri Z."/>
            <person name="LaButti K."/>
            <person name="Lipzen A."/>
            <person name="Lombard V."/>
            <person name="Magnuson J."/>
            <person name="Maillard F."/>
            <person name="Murat C."/>
            <person name="Nolan M."/>
            <person name="Ohm R.A."/>
            <person name="Pangilinan J."/>
            <person name="Pereira M.F."/>
            <person name="Perotto S."/>
            <person name="Peter M."/>
            <person name="Pfister S."/>
            <person name="Riley R."/>
            <person name="Sitrit Y."/>
            <person name="Stielow J.B."/>
            <person name="Szollosi G."/>
            <person name="Zifcakova L."/>
            <person name="Stursova M."/>
            <person name="Spatafora J.W."/>
            <person name="Tedersoo L."/>
            <person name="Vaario L.M."/>
            <person name="Yamada A."/>
            <person name="Yan M."/>
            <person name="Wang P."/>
            <person name="Xu J."/>
            <person name="Bruns T."/>
            <person name="Baldrian P."/>
            <person name="Vilgalys R."/>
            <person name="Dunand C."/>
            <person name="Henrissat B."/>
            <person name="Grigoriev I.V."/>
            <person name="Hibbett D."/>
            <person name="Nagy L.G."/>
            <person name="Martin F.M."/>
        </authorList>
    </citation>
    <scope>NUCLEOTIDE SEQUENCE</scope>
    <source>
        <strain evidence="1">UP504</strain>
    </source>
</reference>
<sequence>GNVHMVFEYIDHDLTGILSQNNFPSPKVIHQDMKGMEHSYKEFRAYSRLQIFVRLDCTQNGAVCITRTG</sequence>
<keyword evidence="2" id="KW-1185">Reference proteome</keyword>
<dbReference type="Proteomes" id="UP000886523">
    <property type="component" value="Unassembled WGS sequence"/>
</dbReference>
<feature type="non-terminal residue" evidence="1">
    <location>
        <position position="1"/>
    </location>
</feature>
<comment type="caution">
    <text evidence="1">The sequence shown here is derived from an EMBL/GenBank/DDBJ whole genome shotgun (WGS) entry which is preliminary data.</text>
</comment>
<evidence type="ECO:0000313" key="2">
    <source>
        <dbReference type="Proteomes" id="UP000886523"/>
    </source>
</evidence>
<accession>A0A9P6ASD5</accession>